<name>A0ABW9RCL9_9GAMM</name>
<dbReference type="InterPro" id="IPR012334">
    <property type="entry name" value="Pectin_lyas_fold"/>
</dbReference>
<dbReference type="InterPro" id="IPR011050">
    <property type="entry name" value="Pectin_lyase_fold/virulence"/>
</dbReference>
<sequence length="654" mass="68624">MKMTPHLRLLKSPIKKTKSVKPFFRVAPVCLMTWVALSYITPVQAKVIADVNQVLKPGVTLNSNNSTTVNINAAYTNGISHNKFTQFDVSKHGLVLNNSAETSKTNIGGIIAGNSNMANGPAGLIINEVTSNRGSLLNGMIEVAGKKASVIIANPSGINCDGCGFINTGRSTLTTGKVKFNNDDLAGINVSSGNINFSGKGMHDNSDYTSFLARAIIANAKIETKDLQVAVGNNNYVMTGNNRLFTGHWSTSSSPVDNTLYALDVSYLGSMYANKITLMANNPNVGIRNGGIISATSNLYMDVNGNIINSGHMEGASRVTTNAIALNNSGKISGGVVNLNTKTNLTNSGKISASSALKLTGNLINNNRSEITSDGDINITAGQNFYNNSGLTFTKNGTININSIKTFNDAGLISGNSVNIASNSLSNNKSKSYISPITNIMTTESGGIKATNDINIESSLINIDGNIHSESGNISVLTTGNVNNHNSQISGKNITINSINSNLSGARITANNNINLHAKTVSNYENTGTVINAGKNLSITSETGYTNNASLNAGNSLKITSMGNFINQGSIIGNNDITITAQYIGNNKNITTDGDLTLSSQGIINNSRGATISSGGKTKLLAPTSFYNAGNISATQSVDIQSPKISNKGNISHW</sequence>
<feature type="domain" description="Filamentous haemagglutinin FhaB/tRNA nuclease CdiA-like TPS" evidence="1">
    <location>
        <begin position="63"/>
        <end position="183"/>
    </location>
</feature>
<comment type="caution">
    <text evidence="2">The sequence shown here is derived from an EMBL/GenBank/DDBJ whole genome shotgun (WGS) entry which is preliminary data.</text>
</comment>
<dbReference type="EMBL" id="WLZX01000004">
    <property type="protein sequence ID" value="MTD27747.1"/>
    <property type="molecule type" value="Genomic_DNA"/>
</dbReference>
<keyword evidence="3" id="KW-1185">Reference proteome</keyword>
<dbReference type="Gene3D" id="2.160.20.10">
    <property type="entry name" value="Single-stranded right-handed beta-helix, Pectin lyase-like"/>
    <property type="match status" value="1"/>
</dbReference>
<dbReference type="SUPFAM" id="SSF51126">
    <property type="entry name" value="Pectin lyase-like"/>
    <property type="match status" value="1"/>
</dbReference>
<evidence type="ECO:0000313" key="2">
    <source>
        <dbReference type="EMBL" id="MTD27747.1"/>
    </source>
</evidence>
<dbReference type="Proteomes" id="UP000480164">
    <property type="component" value="Unassembled WGS sequence"/>
</dbReference>
<organism evidence="2 3">
    <name type="scientific">Erwinia sorbitola</name>
    <dbReference type="NCBI Taxonomy" id="2681984"/>
    <lineage>
        <taxon>Bacteria</taxon>
        <taxon>Pseudomonadati</taxon>
        <taxon>Pseudomonadota</taxon>
        <taxon>Gammaproteobacteria</taxon>
        <taxon>Enterobacterales</taxon>
        <taxon>Erwiniaceae</taxon>
        <taxon>Erwinia</taxon>
    </lineage>
</organism>
<dbReference type="NCBIfam" id="TIGR01901">
    <property type="entry name" value="adhes_NPXG"/>
    <property type="match status" value="1"/>
</dbReference>
<dbReference type="InterPro" id="IPR008619">
    <property type="entry name" value="Filamentous_hemagglutn_rpt"/>
</dbReference>
<proteinExistence type="predicted"/>
<dbReference type="SMART" id="SM00912">
    <property type="entry name" value="Haemagg_act"/>
    <property type="match status" value="1"/>
</dbReference>
<dbReference type="Pfam" id="PF05860">
    <property type="entry name" value="TPS"/>
    <property type="match status" value="1"/>
</dbReference>
<dbReference type="Pfam" id="PF05594">
    <property type="entry name" value="Fil_haemagg"/>
    <property type="match status" value="3"/>
</dbReference>
<evidence type="ECO:0000259" key="1">
    <source>
        <dbReference type="SMART" id="SM00912"/>
    </source>
</evidence>
<dbReference type="InterPro" id="IPR008638">
    <property type="entry name" value="FhaB/CdiA-like_TPS"/>
</dbReference>
<accession>A0ABW9RCL9</accession>
<reference evidence="2 3" key="1">
    <citation type="submission" date="2019-11" db="EMBL/GenBank/DDBJ databases">
        <title>Erwinia sp. nov., isolated from feces of birds in Tibet plateau of China.</title>
        <authorList>
            <person name="Ge Y."/>
        </authorList>
    </citation>
    <scope>NUCLEOTIDE SEQUENCE [LARGE SCALE GENOMIC DNA]</scope>
    <source>
        <strain evidence="2 3">J316</strain>
    </source>
</reference>
<gene>
    <name evidence="2" type="ORF">GK011_12445</name>
</gene>
<evidence type="ECO:0000313" key="3">
    <source>
        <dbReference type="Proteomes" id="UP000480164"/>
    </source>
</evidence>
<protein>
    <submittedName>
        <fullName evidence="2">Filamentous hemagglutinin N-terminal domain-containing protein</fullName>
    </submittedName>
</protein>